<dbReference type="Proteomes" id="UP000829196">
    <property type="component" value="Unassembled WGS sequence"/>
</dbReference>
<dbReference type="PANTHER" id="PTHR13018:SF141">
    <property type="entry name" value="OS01G0950900 PROTEIN"/>
    <property type="match status" value="1"/>
</dbReference>
<dbReference type="AlphaFoldDB" id="A0A8T3AN86"/>
<evidence type="ECO:0000256" key="1">
    <source>
        <dbReference type="SAM" id="Phobius"/>
    </source>
</evidence>
<protein>
    <submittedName>
        <fullName evidence="2">Uncharacterized protein</fullName>
    </submittedName>
</protein>
<dbReference type="InterPro" id="IPR045122">
    <property type="entry name" value="Csc1-like"/>
</dbReference>
<sequence length="179" mass="20853">MQDVYKIIYDTHGQYWPYIHHYIIITIVLMQLTMIGLFGLKSKPGASVSTVALVLLTVLFNEYCKIRFLPSFQHRPIQRQFIPLILRLPRKWMIKNWRVRLKGIKLLLLSMLIVLLGCVRWLFKHQAPSSLWFQLNTLRSAPCSILGFFSRLLCLSKLATIYVCDSQQGLNSYANHSNV</sequence>
<dbReference type="SMR" id="A0A8T3AN86"/>
<dbReference type="EMBL" id="JAGYWB010000015">
    <property type="protein sequence ID" value="KAI0497508.1"/>
    <property type="molecule type" value="Genomic_DNA"/>
</dbReference>
<dbReference type="GO" id="GO:0005227">
    <property type="term" value="F:calcium-activated cation channel activity"/>
    <property type="evidence" value="ECO:0007669"/>
    <property type="project" value="InterPro"/>
</dbReference>
<feature type="transmembrane region" description="Helical" evidence="1">
    <location>
        <begin position="21"/>
        <end position="40"/>
    </location>
</feature>
<evidence type="ECO:0000313" key="3">
    <source>
        <dbReference type="Proteomes" id="UP000829196"/>
    </source>
</evidence>
<gene>
    <name evidence="2" type="ORF">KFK09_020739</name>
</gene>
<keyword evidence="1" id="KW-1133">Transmembrane helix</keyword>
<keyword evidence="1" id="KW-0472">Membrane</keyword>
<dbReference type="OrthoDB" id="1689567at2759"/>
<proteinExistence type="predicted"/>
<reference evidence="2" key="1">
    <citation type="journal article" date="2022" name="Front. Genet.">
        <title>Chromosome-Scale Assembly of the Dendrobium nobile Genome Provides Insights Into the Molecular Mechanism of the Biosynthesis of the Medicinal Active Ingredient of Dendrobium.</title>
        <authorList>
            <person name="Xu Q."/>
            <person name="Niu S.-C."/>
            <person name="Li K.-L."/>
            <person name="Zheng P.-J."/>
            <person name="Zhang X.-J."/>
            <person name="Jia Y."/>
            <person name="Liu Y."/>
            <person name="Niu Y.-X."/>
            <person name="Yu L.-H."/>
            <person name="Chen D.-F."/>
            <person name="Zhang G.-Q."/>
        </authorList>
    </citation>
    <scope>NUCLEOTIDE SEQUENCE</scope>
    <source>
        <tissue evidence="2">Leaf</tissue>
    </source>
</reference>
<dbReference type="PANTHER" id="PTHR13018">
    <property type="entry name" value="PROBABLE MEMBRANE PROTEIN DUF221-RELATED"/>
    <property type="match status" value="1"/>
</dbReference>
<evidence type="ECO:0000313" key="2">
    <source>
        <dbReference type="EMBL" id="KAI0497508.1"/>
    </source>
</evidence>
<keyword evidence="1" id="KW-0812">Transmembrane</keyword>
<comment type="caution">
    <text evidence="2">The sequence shown here is derived from an EMBL/GenBank/DDBJ whole genome shotgun (WGS) entry which is preliminary data.</text>
</comment>
<dbReference type="GO" id="GO:0005886">
    <property type="term" value="C:plasma membrane"/>
    <property type="evidence" value="ECO:0007669"/>
    <property type="project" value="TreeGrafter"/>
</dbReference>
<accession>A0A8T3AN86</accession>
<feature type="transmembrane region" description="Helical" evidence="1">
    <location>
        <begin position="103"/>
        <end position="123"/>
    </location>
</feature>
<keyword evidence="3" id="KW-1185">Reference proteome</keyword>
<name>A0A8T3AN86_DENNO</name>
<organism evidence="2 3">
    <name type="scientific">Dendrobium nobile</name>
    <name type="common">Orchid</name>
    <dbReference type="NCBI Taxonomy" id="94219"/>
    <lineage>
        <taxon>Eukaryota</taxon>
        <taxon>Viridiplantae</taxon>
        <taxon>Streptophyta</taxon>
        <taxon>Embryophyta</taxon>
        <taxon>Tracheophyta</taxon>
        <taxon>Spermatophyta</taxon>
        <taxon>Magnoliopsida</taxon>
        <taxon>Liliopsida</taxon>
        <taxon>Asparagales</taxon>
        <taxon>Orchidaceae</taxon>
        <taxon>Epidendroideae</taxon>
        <taxon>Malaxideae</taxon>
        <taxon>Dendrobiinae</taxon>
        <taxon>Dendrobium</taxon>
    </lineage>
</organism>